<dbReference type="InterPro" id="IPR013783">
    <property type="entry name" value="Ig-like_fold"/>
</dbReference>
<dbReference type="CDD" id="cd00176">
    <property type="entry name" value="SPEC"/>
    <property type="match status" value="2"/>
</dbReference>
<dbReference type="InterPro" id="IPR018159">
    <property type="entry name" value="Spectrin/alpha-actinin"/>
</dbReference>
<accession>A0A4E0S1I1</accession>
<feature type="domain" description="Ig-like" evidence="12">
    <location>
        <begin position="3632"/>
        <end position="3722"/>
    </location>
</feature>
<evidence type="ECO:0000259" key="12">
    <source>
        <dbReference type="PROSITE" id="PS50835"/>
    </source>
</evidence>
<feature type="region of interest" description="Disordered" evidence="11">
    <location>
        <begin position="2719"/>
        <end position="2739"/>
    </location>
</feature>
<dbReference type="GO" id="GO:0045214">
    <property type="term" value="P:sarcomere organization"/>
    <property type="evidence" value="ECO:0007669"/>
    <property type="project" value="UniProtKB-ARBA"/>
</dbReference>
<organism evidence="13 14">
    <name type="scientific">Fasciola hepatica</name>
    <name type="common">Liver fluke</name>
    <dbReference type="NCBI Taxonomy" id="6192"/>
    <lineage>
        <taxon>Eukaryota</taxon>
        <taxon>Metazoa</taxon>
        <taxon>Spiralia</taxon>
        <taxon>Lophotrochozoa</taxon>
        <taxon>Platyhelminthes</taxon>
        <taxon>Trematoda</taxon>
        <taxon>Digenea</taxon>
        <taxon>Plagiorchiida</taxon>
        <taxon>Echinostomata</taxon>
        <taxon>Echinostomatoidea</taxon>
        <taxon>Fasciolidae</taxon>
        <taxon>Fasciola</taxon>
    </lineage>
</organism>
<keyword evidence="3" id="KW-0963">Cytoplasm</keyword>
<sequence>MSEHPSSSASSDFSDGCPTTTTISTVAVQAGNARIVLAVLRCGNWIRVRIQRMEPDLYDIGGNAEEARALHQVHNHLCEKLAAKQDQISQLLSRADDLVTQQTSESQTQVYAAMAESLNRAWRDLLGVLTQRGHLLELAVECFTAAEHVVSEANRVEHLCNTGGWGHDVESVKRLIEEHEVLKRTSLLEPSHRMLNAANNLLELLARLSNQTAPSAPLSPSAGGSRASVEARERVASITAKGGAARRHAESVWNRRDRLLHLRLAIVSMESELDRIVDWFIKVGEPRLYEAQIGQSLSECQSQLDSLMSLAEEVRDMQSVHTRLMRNLQQTSSADQWRGIRPKTIFETLEAAQQELETELSRSYSYYGPMEIDDLPEDSRVANEETWRETHGAYSQLANRMRTTEAYIWEFLDRLEHKRKLLHTGVIYYSEANVMLTQIYELESEMKHKQDQPAAGLEDSYFDRLNSLEVRVPGLRQILAELRSGHEEDIYPKSTFRSQLGVTVTRPPIPDYEITSKSVAAAIDKMKEVEDGIARCRSLFSTYQERSIKAQRRQEVETRIEMLMSWLNQRIERSLVEHANMGTTCEQVADFEDFHRRLERELDTRESELDEVRATIGRLSPSSAKSSLELHLSDLNSRWTRCRHTIRQRTQVADQFLSLLRRIREDDHQQTLVLERMQQMDGTDTSLLTSDAVDGMIGIEGPDRLRSEVTMIISRLEEQQSQLRGFVDQITQRCDRDLNTAEPVRYCQLQIQMNAKHLDQLRECWINCERFWEQWKMAREYWIMFNNGARDLDEMMATSLSRMSRTPMPTKPFECEQAMREHQLDRDQIDQMSNTVRSQAQQLGQLVGARPDDRVMEGHGWTFVEVPLGPEAGLPASGLGRRVRSELTMQLAGLATRWSAWDRAWTTRRIQLERHGLQVGRLATIEEVEGELVAAETDLQTISNTISLTAPLEQIERAERDLSRLESTIPVLKNRVRSTAPDMRMQLLQGEPAPTEIGELPIDVTQRHEALSTRFDHLVDATSRCRVEVNLTLRLLRAIRVAENALSQITFSLTGATDQVKHLPQEDSQYIYRVRNELEEHLIRSQAMADTHIPTLEQLAAQHPSPTEAQKKIEPVVSGFRDTVGKLHRLTEEVRIRSEQSIYLARPVGVPVPSDLTSQQVISPPIRGRPPVITRPLNNLFTEEGSPVTLETEFDSGLPPDVDPFDRTQLQTVWLKDGYSVVTPDYESQIAPNKAVLRIGETLSEDTARFTCRVITPYGQAETSCNLVVHEAVSPVAKPVDESIIQPTRRPRARQPLIPRGEPPRFIRDLPSKTVRESEEFDIECQAVGQPTPTLSWFRNGECIDDHPDYQITVTGGSGHLKVRQSRMTLHEGTYSCKATNPIGEARTTCRVTIQPGSPPVIVRPLHDVQLNSGDRAKLSVQYKSSLPVNIEWFHAGIPIRGEFGRRRITMVGADVVSLNFPQISPLEEGEYTCIVRNAIGEASTACHVRVTPEERSPKESPIPLDELIDAYRAKPPRERPAAQRRRLDLSADFDEVFEPAKAPRLTDESRVPAERTVIRRDRVPSYPEQSHVVDFRRATSVPIHEVTTYPSVLLRTPIAVQRPTSLVGHPPQFVQPLHNAGASEGQKIKLECKVTGQPHPQIQWLKNGAPLPRSNAYEIREEGPINSLIFYDLFLEDQGEYTCVARNPLGQVQTSCRMDVEPVLTGEKPMDEAPQVVRPLPSQMVVEEGHEVRMECVFSGRPTPTVVWLKDGVQPVSSPEFQPTQQGGVAGLYIPQMRADRAGIYEAVATNPVGTCRTTLFLQLVPLSYSSMPSPTTRPRTPIAMGTGPEFTRIFKDIYIESERLEEVVLECTVTGVPRPSVYWTHNGRLITGDDPRFTPVQGPGPDDHCLIIRHPDAWATGRYQAVAENIQGRATCSAVVNPVSYSPTISSRPPSVWSLSRLSRQQYHMRTREMSMPPSPATTVPLVSPRALCTVQVPVTPIRFRRETSAPPMQHYMTSHHLRVVPRQTTPPVQFTVSLPRKERSLSRTEIHRNLESRLPLKPEIRHYSSSQYLNRMHVTPMVPQINSSITRRVASQPRLEPGYSSEDEHEHAMSVVPMVKHYKTRMERSLAARPRLRPGFRSEVEYRHPISVTPMVPEYRSSMERTLRSAPHLEAAYASEAEKSVAMEVVPMVPEYKTQLTREVPSRPTVRHGYAVERQHMRSMEITPMRPEYQTKMEHQVVGRPELETGYASEGEYERPMEVVPVVPHTEYKTELETEVKARPQLMPGFTAETKHPREMEVTPMTTEYRTQMDRQVVSRPILEAGYSSEEEHATKMEVVPIVQETSYRTEISTDVHARPKLTPGYISETDFKRTIEVTPMIQEYRTELDTRVASHPRLEAGFASEGEREMTMEVVPVVPEFRTELTTGVAERPTVIYGQESRYEMERSIQWETELKQYQSALSTTLPSRPSLTSIYSSTLERETRMNVVPVVPQEEEHHVTHLTRDFVVEYRPVDVVVEVPIPPQFVQPLSSVMAAEGTRVVLDGVVTGHPQPVISWFRQGRKLEDGPDVRLEFRDNQVRLTLSEAFAEDTGEYTCEAENVAGRAQSTATIVIQARLMAPHFIKGLESQVIHEGQSVRLVVKVDGHPPPTVTWICNGREIVSSPHYTLEVKGDGVHVLNIPEAYFADTGRYTVIAKNPAGESVTSGLLTMQEPEHRHPTPVKEVHHHELTLQMESLKQTPLPSPPPPQPQPERPQFSQTFLPQMELVEGDRLVLTVEAWGNPLPFIQWFRNGQPIHEAPDCQITQVGPPLDQPEQLQPRPVRMTGQLIINETFLDDAGRYTCVAVNSVGQAETGGSVRIVPKPTIPEPKPVTVEERLQPPELVRSPPFSLDNELDQPLILEADAIGNPTPELRIYHNGKLVTSDTRHSLEALPGTGSLSMCVTKFGPQDEGDWTIVASNSVGTTSKTVIVTARQPVPTEPEKPEFQEMEVRFTKPPTMIPPKFLDQIPERVEVEENKPIVLRSRVVGQPKPTLECLLHGKPLQQTDVVRCVFEGPESVILYLAHPKPEQSGMYTMTIENPAGKDSVTFEVVITPAEKPPIVTPSLTAPPRFLRGPLPWPASETGELITCPGQLALKEDQPSSLEVEVIGQPAPAVAWFRNSQAIPTDGTHKMYQRLEGNFTLLLDRPKPEEDSGAYMCVATNSVGQAVLQFTVQIQPKPVPSQPPKFVQKPPVELVGEMYKPLTMHATVEGTPKPVLSWHKDGTLVSSTNDGRIMVDMRDYETTIYIASFQPEDRGQWQCLAANIAGTATARTVVYSAPQTVTVVKPVEVVPLKKQPTMRPPRFIQFLQPVTATEASEVSFFVEFDGEPVPEVKWLRDDAPLEARPDVEILITGTTSQLIIPEVFPEDAGTYSVVLQNPAGQACSKSRLIVEAPPEAKPYGKPPKFEQPLIHPVTVKAGEPVTFECKVHGEPVPQVHWERNGVRLPVTDTTHRRMFDAPPFHTLVICEAVPEDTAEYSCVAVNPLGQDVTKTTVRVEAPVKPTTLIAPQIVQAPRNMTVLESQPVTFTARLKGVPMPEVTWLCRGEVIKPSSYFQPQLLPTGEARLLIMNAYMEDAGEYTIRAENPAGEVTASAQLTVQQPQPKETLPRFTKPLPSGPIHVEEGSPIQLTVEFEGEPQPQITWCRDGVTHASSPDWTITTLNQTSTLECREVFYNDSATWTVHAINKVGQATTQTEITIVPLQPASEVPKPIQAPPVFQRRLPAHMKTKLHHTVTLTCVVTGQPQPLVRWFHNGVEFFPQQIPQPHTVPSAKHEILIDQATHTYTLYVHDLNAFDVGEIMVRAENEFGVTMCHSSLELEVLDGQVVEPRFVIQPPDRVQVQPGQTARLECEVEAQPPVTFRWYLNGLQVDQTMKQYRVVEEVNRTTLIIPKIESASLPTQVKVEAAAPTGTKIVSTSVMEMMASTDTTDISFSKAPLETRIQEPLQFKRQLPANITFGDQTETLQFDVEVNEIPSEKTQPVFSWHLNGVELFPQSLQGQPERFHVTQRHPTHSNLIIDRPSHMDSGELTCTITRTSDIGEEKIRSTCSLDFKYPEVPKPEEKVITEVSITPQFEQSLPATVSPTFGSDVVLLVTVKGSPTPNVNWGVSSPETAQRCEIIPGEQVDKYSTQYKMILHDFQQSDRNTVIEAVASSELGQVTSVCQLMAPVEVVVQPRPEEKINIEFTKALSPMKEVQLDETVIMECAIRPVPVPVEFHWDVSGTEVTTQMPMFDVQTTQYSTTMRIEHMRPEYAGMVSVVAAYPQGQTTSKGELRIAPVQTAIVQTKPETTAVAEEVKLEFSEPLKVDILPETEETQKLVMECHVLSEEREPIRVHWLHEEQELVPSERMEMVYLEDTGISRLTVHQIQSSDSGQYTCVATVIRVDEKTEQATTRTIKTTADVIIRAPIEEAPVPVTQAVEQAQPVEETKLAFTKPVTPSMQTAAEQKILE</sequence>
<dbReference type="GO" id="GO:0031430">
    <property type="term" value="C:M band"/>
    <property type="evidence" value="ECO:0007669"/>
    <property type="project" value="UniProtKB-ARBA"/>
</dbReference>
<dbReference type="GO" id="GO:0008046">
    <property type="term" value="F:axon guidance receptor activity"/>
    <property type="evidence" value="ECO:0007669"/>
    <property type="project" value="TreeGrafter"/>
</dbReference>
<feature type="domain" description="Ig-like" evidence="12">
    <location>
        <begin position="1304"/>
        <end position="1393"/>
    </location>
</feature>
<evidence type="ECO:0000256" key="1">
    <source>
        <dbReference type="ARBA" id="ARBA00004496"/>
    </source>
</evidence>
<keyword evidence="14" id="KW-1185">Reference proteome</keyword>
<dbReference type="FunFam" id="2.60.40.10:FF:000345">
    <property type="entry name" value="Muscle M-line assembly protein unc-89"/>
    <property type="match status" value="1"/>
</dbReference>
<name>A0A4E0S1I1_FASHE</name>
<dbReference type="GO" id="GO:0043025">
    <property type="term" value="C:neuronal cell body"/>
    <property type="evidence" value="ECO:0007669"/>
    <property type="project" value="TreeGrafter"/>
</dbReference>
<feature type="domain" description="Ig-like" evidence="12">
    <location>
        <begin position="3428"/>
        <end position="3521"/>
    </location>
</feature>
<keyword evidence="8" id="KW-1015">Disulfide bond</keyword>
<dbReference type="GO" id="GO:0030424">
    <property type="term" value="C:axon"/>
    <property type="evidence" value="ECO:0007669"/>
    <property type="project" value="TreeGrafter"/>
</dbReference>
<keyword evidence="10" id="KW-0175">Coiled coil</keyword>
<feature type="domain" description="Ig-like" evidence="12">
    <location>
        <begin position="3093"/>
        <end position="3198"/>
    </location>
</feature>
<dbReference type="GO" id="GO:0007156">
    <property type="term" value="P:homophilic cell adhesion via plasma membrane adhesion molecules"/>
    <property type="evidence" value="ECO:0007669"/>
    <property type="project" value="TreeGrafter"/>
</dbReference>
<evidence type="ECO:0000256" key="2">
    <source>
        <dbReference type="ARBA" id="ARBA00006692"/>
    </source>
</evidence>
<dbReference type="PANTHER" id="PTHR45080:SF8">
    <property type="entry name" value="IG-LIKE DOMAIN-CONTAINING PROTEIN"/>
    <property type="match status" value="1"/>
</dbReference>
<dbReference type="SUPFAM" id="SSF46966">
    <property type="entry name" value="Spectrin repeat"/>
    <property type="match status" value="2"/>
</dbReference>
<dbReference type="InterPro" id="IPR003598">
    <property type="entry name" value="Ig_sub2"/>
</dbReference>
<feature type="domain" description="Ig-like" evidence="12">
    <location>
        <begin position="2738"/>
        <end position="2842"/>
    </location>
</feature>
<dbReference type="SMART" id="SM00409">
    <property type="entry name" value="IG"/>
    <property type="match status" value="20"/>
</dbReference>
<feature type="domain" description="Ig-like" evidence="12">
    <location>
        <begin position="1830"/>
        <end position="1932"/>
    </location>
</feature>
<dbReference type="Gene3D" id="2.60.40.10">
    <property type="entry name" value="Immunoglobulins"/>
    <property type="match status" value="22"/>
</dbReference>
<dbReference type="GO" id="GO:0005886">
    <property type="term" value="C:plasma membrane"/>
    <property type="evidence" value="ECO:0007669"/>
    <property type="project" value="TreeGrafter"/>
</dbReference>
<feature type="domain" description="Ig-like" evidence="12">
    <location>
        <begin position="3326"/>
        <end position="3415"/>
    </location>
</feature>
<feature type="domain" description="Ig-like" evidence="12">
    <location>
        <begin position="1170"/>
        <end position="1268"/>
    </location>
</feature>
<comment type="similarity">
    <text evidence="2">Belongs to the protein kinase superfamily. CAMK Ser/Thr protein kinase family.</text>
</comment>
<dbReference type="PANTHER" id="PTHR45080">
    <property type="entry name" value="CONTACTIN 5"/>
    <property type="match status" value="1"/>
</dbReference>
<comment type="subcellular location">
    <subcellularLocation>
        <location evidence="1">Cytoplasm</location>
    </subcellularLocation>
</comment>
<dbReference type="FunFam" id="2.60.40.10:FF:000107">
    <property type="entry name" value="Myosin, light chain kinase a"/>
    <property type="match status" value="2"/>
</dbReference>
<feature type="domain" description="Ig-like" evidence="12">
    <location>
        <begin position="3739"/>
        <end position="3843"/>
    </location>
</feature>
<evidence type="ECO:0000256" key="8">
    <source>
        <dbReference type="ARBA" id="ARBA00023157"/>
    </source>
</evidence>
<dbReference type="Gene3D" id="1.20.58.60">
    <property type="match status" value="4"/>
</dbReference>
<dbReference type="Proteomes" id="UP000230066">
    <property type="component" value="Unassembled WGS sequence"/>
</dbReference>
<feature type="domain" description="Ig-like" evidence="12">
    <location>
        <begin position="2508"/>
        <end position="2596"/>
    </location>
</feature>
<feature type="domain" description="Ig-like" evidence="12">
    <location>
        <begin position="1399"/>
        <end position="1492"/>
    </location>
</feature>
<dbReference type="SUPFAM" id="SSF48726">
    <property type="entry name" value="Immunoglobulin"/>
    <property type="match status" value="21"/>
</dbReference>
<dbReference type="CDD" id="cd00096">
    <property type="entry name" value="Ig"/>
    <property type="match status" value="1"/>
</dbReference>
<feature type="domain" description="Ig-like" evidence="12">
    <location>
        <begin position="1612"/>
        <end position="1702"/>
    </location>
</feature>
<evidence type="ECO:0000256" key="3">
    <source>
        <dbReference type="ARBA" id="ARBA00022490"/>
    </source>
</evidence>
<dbReference type="SMART" id="SM00408">
    <property type="entry name" value="IGc2"/>
    <property type="match status" value="16"/>
</dbReference>
<dbReference type="Pfam" id="PF07679">
    <property type="entry name" value="I-set"/>
    <property type="match status" value="19"/>
</dbReference>
<feature type="domain" description="Ig-like" evidence="12">
    <location>
        <begin position="2604"/>
        <end position="2688"/>
    </location>
</feature>
<keyword evidence="7" id="KW-0067">ATP-binding</keyword>
<comment type="caution">
    <text evidence="13">The sequence shown here is derived from an EMBL/GenBank/DDBJ whole genome shotgun (WGS) entry which is preliminary data.</text>
</comment>
<dbReference type="FunFam" id="2.60.40.10:FF:000147">
    <property type="entry name" value="Myosin light chain kinase"/>
    <property type="match status" value="1"/>
</dbReference>
<feature type="coiled-coil region" evidence="10">
    <location>
        <begin position="925"/>
        <end position="975"/>
    </location>
</feature>
<feature type="domain" description="Ig-like" evidence="12">
    <location>
        <begin position="4310"/>
        <end position="4420"/>
    </location>
</feature>
<dbReference type="InterPro" id="IPR050958">
    <property type="entry name" value="Cell_Adh-Cytoskel_Orgn"/>
</dbReference>
<dbReference type="FunFam" id="2.60.40.10:FF:000425">
    <property type="entry name" value="Myosin light chain kinase"/>
    <property type="match status" value="3"/>
</dbReference>
<protein>
    <submittedName>
        <fullName evidence="13">Titin</fullName>
    </submittedName>
</protein>
<dbReference type="InterPro" id="IPR003599">
    <property type="entry name" value="Ig_sub"/>
</dbReference>
<gene>
    <name evidence="13" type="ORF">D915_004673</name>
</gene>
<evidence type="ECO:0000313" key="14">
    <source>
        <dbReference type="Proteomes" id="UP000230066"/>
    </source>
</evidence>
<keyword evidence="9" id="KW-0393">Immunoglobulin domain</keyword>
<evidence type="ECO:0000256" key="9">
    <source>
        <dbReference type="ARBA" id="ARBA00023319"/>
    </source>
</evidence>
<dbReference type="GO" id="GO:0050808">
    <property type="term" value="P:synapse organization"/>
    <property type="evidence" value="ECO:0007669"/>
    <property type="project" value="TreeGrafter"/>
</dbReference>
<evidence type="ECO:0000256" key="5">
    <source>
        <dbReference type="ARBA" id="ARBA00022737"/>
    </source>
</evidence>
<dbReference type="InterPro" id="IPR002017">
    <property type="entry name" value="Spectrin_repeat"/>
</dbReference>
<proteinExistence type="inferred from homology"/>
<dbReference type="SMART" id="SM00150">
    <property type="entry name" value="SPEC"/>
    <property type="match status" value="3"/>
</dbReference>
<reference evidence="13" key="1">
    <citation type="submission" date="2019-03" db="EMBL/GenBank/DDBJ databases">
        <title>Improved annotation for the trematode Fasciola hepatica.</title>
        <authorList>
            <person name="Choi Y.-J."/>
            <person name="Martin J."/>
            <person name="Mitreva M."/>
        </authorList>
    </citation>
    <scope>NUCLEOTIDE SEQUENCE [LARGE SCALE GENOMIC DNA]</scope>
</reference>
<dbReference type="GO" id="GO:0045989">
    <property type="term" value="P:positive regulation of striated muscle contraction"/>
    <property type="evidence" value="ECO:0007669"/>
    <property type="project" value="UniProtKB-ARBA"/>
</dbReference>
<keyword evidence="6" id="KW-0547">Nucleotide-binding</keyword>
<evidence type="ECO:0000256" key="7">
    <source>
        <dbReference type="ARBA" id="ARBA00022840"/>
    </source>
</evidence>
<evidence type="ECO:0000256" key="6">
    <source>
        <dbReference type="ARBA" id="ARBA00022741"/>
    </source>
</evidence>
<evidence type="ECO:0000256" key="11">
    <source>
        <dbReference type="SAM" id="MobiDB-lite"/>
    </source>
</evidence>
<dbReference type="PROSITE" id="PS50835">
    <property type="entry name" value="IG_LIKE"/>
    <property type="match status" value="18"/>
</dbReference>
<feature type="compositionally biased region" description="Pro residues" evidence="11">
    <location>
        <begin position="2725"/>
        <end position="2736"/>
    </location>
</feature>
<dbReference type="Pfam" id="PF00435">
    <property type="entry name" value="Spectrin"/>
    <property type="match status" value="1"/>
</dbReference>
<dbReference type="InterPro" id="IPR036179">
    <property type="entry name" value="Ig-like_dom_sf"/>
</dbReference>
<dbReference type="EMBL" id="JXXN02001483">
    <property type="protein sequence ID" value="THD24670.1"/>
    <property type="molecule type" value="Genomic_DNA"/>
</dbReference>
<keyword evidence="4" id="KW-0732">Signal</keyword>
<feature type="domain" description="Ig-like" evidence="12">
    <location>
        <begin position="3532"/>
        <end position="3621"/>
    </location>
</feature>
<evidence type="ECO:0000256" key="10">
    <source>
        <dbReference type="SAM" id="Coils"/>
    </source>
</evidence>
<feature type="domain" description="Ig-like" evidence="12">
    <location>
        <begin position="1715"/>
        <end position="1792"/>
    </location>
</feature>
<dbReference type="InterPro" id="IPR007110">
    <property type="entry name" value="Ig-like_dom"/>
</dbReference>
<dbReference type="GO" id="GO:0060298">
    <property type="term" value="P:positive regulation of sarcomere organization"/>
    <property type="evidence" value="ECO:0007669"/>
    <property type="project" value="UniProtKB-ARBA"/>
</dbReference>
<evidence type="ECO:0000313" key="13">
    <source>
        <dbReference type="EMBL" id="THD24670.1"/>
    </source>
</evidence>
<keyword evidence="5" id="KW-0677">Repeat</keyword>
<dbReference type="InterPro" id="IPR013098">
    <property type="entry name" value="Ig_I-set"/>
</dbReference>
<feature type="domain" description="Ig-like" evidence="12">
    <location>
        <begin position="3209"/>
        <end position="3301"/>
    </location>
</feature>
<dbReference type="GO" id="GO:0005524">
    <property type="term" value="F:ATP binding"/>
    <property type="evidence" value="ECO:0007669"/>
    <property type="project" value="UniProtKB-KW"/>
</dbReference>
<feature type="domain" description="Ig-like" evidence="12">
    <location>
        <begin position="3852"/>
        <end position="3939"/>
    </location>
</feature>
<dbReference type="FunFam" id="2.60.40.10:FF:000032">
    <property type="entry name" value="palladin isoform X1"/>
    <property type="match status" value="3"/>
</dbReference>
<evidence type="ECO:0000256" key="4">
    <source>
        <dbReference type="ARBA" id="ARBA00022729"/>
    </source>
</evidence>